<dbReference type="InterPro" id="IPR018857">
    <property type="entry name" value="TORC1_cplx_su_TCO89"/>
</dbReference>
<dbReference type="EMBL" id="BAABUJ010000004">
    <property type="protein sequence ID" value="GAA5795390.1"/>
    <property type="molecule type" value="Genomic_DNA"/>
</dbReference>
<feature type="region of interest" description="Disordered" evidence="1">
    <location>
        <begin position="1"/>
        <end position="127"/>
    </location>
</feature>
<accession>A0ABP9XKR7</accession>
<dbReference type="Pfam" id="PF10452">
    <property type="entry name" value="TCO89"/>
    <property type="match status" value="1"/>
</dbReference>
<protein>
    <submittedName>
        <fullName evidence="2">Uncharacterized protein</fullName>
    </submittedName>
</protein>
<name>A0ABP9XKR7_9FUNG</name>
<evidence type="ECO:0000256" key="1">
    <source>
        <dbReference type="SAM" id="MobiDB-lite"/>
    </source>
</evidence>
<feature type="compositionally biased region" description="Basic and acidic residues" evidence="1">
    <location>
        <begin position="53"/>
        <end position="69"/>
    </location>
</feature>
<feature type="compositionally biased region" description="Low complexity" evidence="1">
    <location>
        <begin position="204"/>
        <end position="215"/>
    </location>
</feature>
<reference evidence="2 3" key="1">
    <citation type="submission" date="2024-04" db="EMBL/GenBank/DDBJ databases">
        <title>genome sequences of Mucor flavus KT1a and Helicostylum pulchrum KT1b strains isolation_sourced from the surface of a dry-aged beef.</title>
        <authorList>
            <person name="Toyotome T."/>
            <person name="Hosono M."/>
            <person name="Torimaru M."/>
            <person name="Fukuda K."/>
            <person name="Mikami N."/>
        </authorList>
    </citation>
    <scope>NUCLEOTIDE SEQUENCE [LARGE SCALE GENOMIC DNA]</scope>
    <source>
        <strain evidence="2 3">KT1b</strain>
    </source>
</reference>
<feature type="compositionally biased region" description="Polar residues" evidence="1">
    <location>
        <begin position="116"/>
        <end position="127"/>
    </location>
</feature>
<dbReference type="Proteomes" id="UP001476247">
    <property type="component" value="Unassembled WGS sequence"/>
</dbReference>
<proteinExistence type="predicted"/>
<feature type="region of interest" description="Disordered" evidence="1">
    <location>
        <begin position="186"/>
        <end position="225"/>
    </location>
</feature>
<keyword evidence="3" id="KW-1185">Reference proteome</keyword>
<organism evidence="2 3">
    <name type="scientific">Helicostylum pulchrum</name>
    <dbReference type="NCBI Taxonomy" id="562976"/>
    <lineage>
        <taxon>Eukaryota</taxon>
        <taxon>Fungi</taxon>
        <taxon>Fungi incertae sedis</taxon>
        <taxon>Mucoromycota</taxon>
        <taxon>Mucoromycotina</taxon>
        <taxon>Mucoromycetes</taxon>
        <taxon>Mucorales</taxon>
        <taxon>Mucorineae</taxon>
        <taxon>Mucoraceae</taxon>
        <taxon>Helicostylum</taxon>
    </lineage>
</organism>
<gene>
    <name evidence="2" type="ORF">HPULCUR_000746</name>
</gene>
<evidence type="ECO:0000313" key="3">
    <source>
        <dbReference type="Proteomes" id="UP001476247"/>
    </source>
</evidence>
<feature type="compositionally biased region" description="Basic residues" evidence="1">
    <location>
        <begin position="22"/>
        <end position="38"/>
    </location>
</feature>
<comment type="caution">
    <text evidence="2">The sequence shown here is derived from an EMBL/GenBank/DDBJ whole genome shotgun (WGS) entry which is preliminary data.</text>
</comment>
<sequence>MKENKFMMGEEEETSKVTVNKRPTRHHVKRRSSGRVHVAKIAPMARANSAAHTDSEAELAHDEIQERPTMRRSQSQRSLHRMSFDRKAFTSLTTRPKSTTKVTVEEEEQQPQKKTITSSGIHTSNPASLSDRVVAAPIEQTFHATANNLVVPKKAVYPKIATPLKTETPIKKPLLRSQFICVNEDSTHTHTTSSKRTNNISRTQQKLMLQRQQSQLEDESSPMHPRNLQKLNKELETLGRHYRSIKNFHDPMKDSLIRCLDRLNIKPILNPAVTSRIQLGANQHSISTSVVPTTVTAPYVPHLEQRQIAHRHHHLKSIALSRSYTTTNQMSLHENQSVDKSILGITTAFLDRMFNN</sequence>
<evidence type="ECO:0000313" key="2">
    <source>
        <dbReference type="EMBL" id="GAA5795390.1"/>
    </source>
</evidence>